<comment type="catalytic activity">
    <reaction evidence="8">
        <text>tRNA(Arg) + L-arginine + ATP = L-arginyl-tRNA(Arg) + AMP + diphosphate</text>
        <dbReference type="Rhea" id="RHEA:20301"/>
        <dbReference type="Rhea" id="RHEA-COMP:9658"/>
        <dbReference type="Rhea" id="RHEA-COMP:9673"/>
        <dbReference type="ChEBI" id="CHEBI:30616"/>
        <dbReference type="ChEBI" id="CHEBI:32682"/>
        <dbReference type="ChEBI" id="CHEBI:33019"/>
        <dbReference type="ChEBI" id="CHEBI:78442"/>
        <dbReference type="ChEBI" id="CHEBI:78513"/>
        <dbReference type="ChEBI" id="CHEBI:456215"/>
        <dbReference type="EC" id="6.1.1.19"/>
    </reaction>
</comment>
<proteinExistence type="inferred from homology"/>
<dbReference type="InterPro" id="IPR008909">
    <property type="entry name" value="DALR_anticod-bd"/>
</dbReference>
<dbReference type="SMART" id="SM00836">
    <property type="entry name" value="DALR_1"/>
    <property type="match status" value="1"/>
</dbReference>
<dbReference type="PRINTS" id="PR01038">
    <property type="entry name" value="TRNASYNTHARG"/>
</dbReference>
<evidence type="ECO:0000313" key="12">
    <source>
        <dbReference type="Proteomes" id="UP000235786"/>
    </source>
</evidence>
<evidence type="ECO:0000256" key="9">
    <source>
        <dbReference type="RuleBase" id="RU363038"/>
    </source>
</evidence>
<dbReference type="Gene3D" id="3.30.1360.70">
    <property type="entry name" value="Arginyl tRNA synthetase N-terminal domain"/>
    <property type="match status" value="1"/>
</dbReference>
<evidence type="ECO:0000256" key="6">
    <source>
        <dbReference type="ARBA" id="ARBA00022917"/>
    </source>
</evidence>
<dbReference type="PANTHER" id="PTHR11956">
    <property type="entry name" value="ARGINYL-TRNA SYNTHETASE"/>
    <property type="match status" value="1"/>
</dbReference>
<dbReference type="PANTHER" id="PTHR11956:SF11">
    <property type="entry name" value="ARGININE--TRNA LIGASE, MITOCHONDRIAL-RELATED"/>
    <property type="match status" value="1"/>
</dbReference>
<dbReference type="InterPro" id="IPR036695">
    <property type="entry name" value="Arg-tRNA-synth_N_sf"/>
</dbReference>
<dbReference type="Gene3D" id="3.40.50.620">
    <property type="entry name" value="HUPs"/>
    <property type="match status" value="1"/>
</dbReference>
<dbReference type="InterPro" id="IPR035684">
    <property type="entry name" value="ArgRS_core"/>
</dbReference>
<dbReference type="GO" id="GO:0004814">
    <property type="term" value="F:arginine-tRNA ligase activity"/>
    <property type="evidence" value="ECO:0007669"/>
    <property type="project" value="UniProtKB-EC"/>
</dbReference>
<dbReference type="Gene3D" id="1.10.730.10">
    <property type="entry name" value="Isoleucyl-tRNA Synthetase, Domain 1"/>
    <property type="match status" value="1"/>
</dbReference>
<evidence type="ECO:0000259" key="10">
    <source>
        <dbReference type="SMART" id="SM00836"/>
    </source>
</evidence>
<evidence type="ECO:0000256" key="2">
    <source>
        <dbReference type="ARBA" id="ARBA00012837"/>
    </source>
</evidence>
<evidence type="ECO:0000256" key="5">
    <source>
        <dbReference type="ARBA" id="ARBA00022840"/>
    </source>
</evidence>
<gene>
    <name evidence="11" type="ORF">L207DRAFT_445640</name>
</gene>
<keyword evidence="4 9" id="KW-0547">Nucleotide-binding</keyword>
<dbReference type="Pfam" id="PF05746">
    <property type="entry name" value="DALR_1"/>
    <property type="match status" value="1"/>
</dbReference>
<dbReference type="Pfam" id="PF00750">
    <property type="entry name" value="tRNA-synt_1d"/>
    <property type="match status" value="1"/>
</dbReference>
<dbReference type="EMBL" id="KZ613975">
    <property type="protein sequence ID" value="PMD29321.1"/>
    <property type="molecule type" value="Genomic_DNA"/>
</dbReference>
<dbReference type="EC" id="6.1.1.19" evidence="2"/>
<dbReference type="STRING" id="1149755.A0A2J6QST2"/>
<keyword evidence="6 9" id="KW-0648">Protein biosynthesis</keyword>
<evidence type="ECO:0000256" key="1">
    <source>
        <dbReference type="ARBA" id="ARBA00005594"/>
    </source>
</evidence>
<dbReference type="GO" id="GO:0032543">
    <property type="term" value="P:mitochondrial translation"/>
    <property type="evidence" value="ECO:0007669"/>
    <property type="project" value="TreeGrafter"/>
</dbReference>
<dbReference type="SUPFAM" id="SSF55190">
    <property type="entry name" value="Arginyl-tRNA synthetase (ArgRS), N-terminal 'additional' domain"/>
    <property type="match status" value="1"/>
</dbReference>
<evidence type="ECO:0000256" key="8">
    <source>
        <dbReference type="ARBA" id="ARBA00049339"/>
    </source>
</evidence>
<keyword evidence="5 9" id="KW-0067">ATP-binding</keyword>
<dbReference type="InterPro" id="IPR001278">
    <property type="entry name" value="Arg-tRNA-ligase"/>
</dbReference>
<comment type="similarity">
    <text evidence="1 9">Belongs to the class-I aminoacyl-tRNA synthetase family.</text>
</comment>
<dbReference type="GO" id="GO:0006420">
    <property type="term" value="P:arginyl-tRNA aminoacylation"/>
    <property type="evidence" value="ECO:0007669"/>
    <property type="project" value="InterPro"/>
</dbReference>
<dbReference type="GO" id="GO:0005739">
    <property type="term" value="C:mitochondrion"/>
    <property type="evidence" value="ECO:0007669"/>
    <property type="project" value="TreeGrafter"/>
</dbReference>
<dbReference type="OrthoDB" id="68056at2759"/>
<dbReference type="Proteomes" id="UP000235786">
    <property type="component" value="Unassembled WGS sequence"/>
</dbReference>
<dbReference type="SUPFAM" id="SSF52374">
    <property type="entry name" value="Nucleotidylyl transferase"/>
    <property type="match status" value="1"/>
</dbReference>
<dbReference type="InterPro" id="IPR014729">
    <property type="entry name" value="Rossmann-like_a/b/a_fold"/>
</dbReference>
<protein>
    <recommendedName>
        <fullName evidence="2">arginine--tRNA ligase</fullName>
        <ecNumber evidence="2">6.1.1.19</ecNumber>
    </recommendedName>
</protein>
<evidence type="ECO:0000256" key="3">
    <source>
        <dbReference type="ARBA" id="ARBA00022598"/>
    </source>
</evidence>
<reference evidence="11 12" key="1">
    <citation type="submission" date="2016-04" db="EMBL/GenBank/DDBJ databases">
        <title>A degradative enzymes factory behind the ericoid mycorrhizal symbiosis.</title>
        <authorList>
            <consortium name="DOE Joint Genome Institute"/>
            <person name="Martino E."/>
            <person name="Morin E."/>
            <person name="Grelet G."/>
            <person name="Kuo A."/>
            <person name="Kohler A."/>
            <person name="Daghino S."/>
            <person name="Barry K."/>
            <person name="Choi C."/>
            <person name="Cichocki N."/>
            <person name="Clum A."/>
            <person name="Copeland A."/>
            <person name="Hainaut M."/>
            <person name="Haridas S."/>
            <person name="Labutti K."/>
            <person name="Lindquist E."/>
            <person name="Lipzen A."/>
            <person name="Khouja H.-R."/>
            <person name="Murat C."/>
            <person name="Ohm R."/>
            <person name="Olson A."/>
            <person name="Spatafora J."/>
            <person name="Veneault-Fourrey C."/>
            <person name="Henrissat B."/>
            <person name="Grigoriev I."/>
            <person name="Martin F."/>
            <person name="Perotto S."/>
        </authorList>
    </citation>
    <scope>NUCLEOTIDE SEQUENCE [LARGE SCALE GENOMIC DNA]</scope>
    <source>
        <strain evidence="11 12">F</strain>
    </source>
</reference>
<organism evidence="11 12">
    <name type="scientific">Hyaloscypha variabilis (strain UAMH 11265 / GT02V1 / F)</name>
    <name type="common">Meliniomyces variabilis</name>
    <dbReference type="NCBI Taxonomy" id="1149755"/>
    <lineage>
        <taxon>Eukaryota</taxon>
        <taxon>Fungi</taxon>
        <taxon>Dikarya</taxon>
        <taxon>Ascomycota</taxon>
        <taxon>Pezizomycotina</taxon>
        <taxon>Leotiomycetes</taxon>
        <taxon>Helotiales</taxon>
        <taxon>Hyaloscyphaceae</taxon>
        <taxon>Hyaloscypha</taxon>
        <taxon>Hyaloscypha variabilis</taxon>
    </lineage>
</organism>
<keyword evidence="12" id="KW-1185">Reference proteome</keyword>
<dbReference type="GO" id="GO:0005524">
    <property type="term" value="F:ATP binding"/>
    <property type="evidence" value="ECO:0007669"/>
    <property type="project" value="UniProtKB-KW"/>
</dbReference>
<evidence type="ECO:0000256" key="4">
    <source>
        <dbReference type="ARBA" id="ARBA00022741"/>
    </source>
</evidence>
<accession>A0A2J6QST2</accession>
<dbReference type="AlphaFoldDB" id="A0A2J6QST2"/>
<keyword evidence="3 9" id="KW-0436">Ligase</keyword>
<dbReference type="InterPro" id="IPR009080">
    <property type="entry name" value="tRNAsynth_Ia_anticodon-bd"/>
</dbReference>
<feature type="domain" description="DALR anticodon binding" evidence="10">
    <location>
        <begin position="520"/>
        <end position="627"/>
    </location>
</feature>
<evidence type="ECO:0000313" key="11">
    <source>
        <dbReference type="EMBL" id="PMD29321.1"/>
    </source>
</evidence>
<dbReference type="SUPFAM" id="SSF47323">
    <property type="entry name" value="Anticodon-binding domain of a subclass of class I aminoacyl-tRNA synthetases"/>
    <property type="match status" value="1"/>
</dbReference>
<evidence type="ECO:0000256" key="7">
    <source>
        <dbReference type="ARBA" id="ARBA00023146"/>
    </source>
</evidence>
<keyword evidence="7 9" id="KW-0030">Aminoacyl-tRNA synthetase</keyword>
<sequence>MATLTLTDLEVLLKGLGLNVPIPAFEAADVLSKPLDIGRSYFANILHSLVDGDAKKAYSSILLPGDVFNGDLAVVLPKLKPGSKPGELGPDLLTRFPECQLFNFPFADGVQLRIMFNSRALPRLLFPYIQERKATYGCDPSLGLQNIASPEAGRKKLVIDFSSPNIASEFQGKHLRSTIIGSFISNLHESMGWDVSKINYLGDWGMHIGLLGAGWEKYGSEEQFEADPAGHLLEIYHKINEEFIPAHLESKKIRDAGGDTAEFESKGIFAERNAFCKRLEEGEEKAKSFWRRAREVNIGNYTKLYARLNVNFDEYSGESQVSPATMAEVEEILKSKQICESNEEGLLIDLNKYKGPNEKPLGVAIIRNRIGNTTYLLRELAAVLERHRKYKFDKMIYVVASDLHTTHFPRVFKILKLMGMEDLEAKLQWVSFSESSQMSKQLGEGHMLGDILSQYQTAMEESLKENPDKSALLGDTEKEALEAIGTTALLAQELAARRASHHPFDINQMTSFIGGTGPDLQYWYAKLCSILDPYHATLDLSDEDYATVDGEDQSNLLRYLIQYPDITHTAYNTLESAGIMTYLSSVTAQLSECLGEEETTPTSAEVVLYEITRRVLENGMKVLGITPATK</sequence>
<name>A0A2J6QST2_HYAVF</name>